<gene>
    <name evidence="3" type="ORF">IAD49_06145</name>
</gene>
<accession>A0A9D1HWX5</accession>
<evidence type="ECO:0000313" key="4">
    <source>
        <dbReference type="Proteomes" id="UP000824087"/>
    </source>
</evidence>
<evidence type="ECO:0000256" key="1">
    <source>
        <dbReference type="SAM" id="Coils"/>
    </source>
</evidence>
<reference evidence="3" key="2">
    <citation type="journal article" date="2021" name="PeerJ">
        <title>Extensive microbial diversity within the chicken gut microbiome revealed by metagenomics and culture.</title>
        <authorList>
            <person name="Gilroy R."/>
            <person name="Ravi A."/>
            <person name="Getino M."/>
            <person name="Pursley I."/>
            <person name="Horton D.L."/>
            <person name="Alikhan N.F."/>
            <person name="Baker D."/>
            <person name="Gharbi K."/>
            <person name="Hall N."/>
            <person name="Watson M."/>
            <person name="Adriaenssens E.M."/>
            <person name="Foster-Nyarko E."/>
            <person name="Jarju S."/>
            <person name="Secka A."/>
            <person name="Antonio M."/>
            <person name="Oren A."/>
            <person name="Chaudhuri R.R."/>
            <person name="La Ragione R."/>
            <person name="Hildebrand F."/>
            <person name="Pallen M.J."/>
        </authorList>
    </citation>
    <scope>NUCLEOTIDE SEQUENCE</scope>
    <source>
        <strain evidence="3">CHK197-8231</strain>
    </source>
</reference>
<dbReference type="Proteomes" id="UP000824087">
    <property type="component" value="Unassembled WGS sequence"/>
</dbReference>
<dbReference type="InterPro" id="IPR007557">
    <property type="entry name" value="PSP1_C"/>
</dbReference>
<feature type="coiled-coil region" evidence="1">
    <location>
        <begin position="65"/>
        <end position="92"/>
    </location>
</feature>
<dbReference type="GO" id="GO:0005737">
    <property type="term" value="C:cytoplasm"/>
    <property type="evidence" value="ECO:0007669"/>
    <property type="project" value="TreeGrafter"/>
</dbReference>
<organism evidence="3 4">
    <name type="scientific">Candidatus Fimihabitans intestinipullorum</name>
    <dbReference type="NCBI Taxonomy" id="2840820"/>
    <lineage>
        <taxon>Bacteria</taxon>
        <taxon>Bacillati</taxon>
        <taxon>Mycoplasmatota</taxon>
        <taxon>Mycoplasmatota incertae sedis</taxon>
        <taxon>Candidatus Fimihabitans</taxon>
    </lineage>
</organism>
<feature type="domain" description="PSP1 C-terminal" evidence="2">
    <location>
        <begin position="61"/>
        <end position="146"/>
    </location>
</feature>
<protein>
    <submittedName>
        <fullName evidence="3">Stage 0 sporulation family protein</fullName>
    </submittedName>
</protein>
<dbReference type="InterPro" id="IPR047767">
    <property type="entry name" value="PSP1-like"/>
</dbReference>
<name>A0A9D1HWX5_9BACT</name>
<proteinExistence type="predicted"/>
<comment type="caution">
    <text evidence="3">The sequence shown here is derived from an EMBL/GenBank/DDBJ whole genome shotgun (WGS) entry which is preliminary data.</text>
</comment>
<keyword evidence="1" id="KW-0175">Coiled coil</keyword>
<dbReference type="PROSITE" id="PS51411">
    <property type="entry name" value="PSP1_C"/>
    <property type="match status" value="1"/>
</dbReference>
<dbReference type="EMBL" id="DVML01000034">
    <property type="protein sequence ID" value="HIU23148.1"/>
    <property type="molecule type" value="Genomic_DNA"/>
</dbReference>
<evidence type="ECO:0000313" key="3">
    <source>
        <dbReference type="EMBL" id="HIU23148.1"/>
    </source>
</evidence>
<dbReference type="PANTHER" id="PTHR43830">
    <property type="entry name" value="PROTEIN PSP1"/>
    <property type="match status" value="1"/>
</dbReference>
<dbReference type="Pfam" id="PF04468">
    <property type="entry name" value="PSP1"/>
    <property type="match status" value="1"/>
</dbReference>
<sequence length="264" mass="30190">MIDVVGISFGENHRVYYFSLNHLDVKKGKNVIVETERGLQYGTVVTEIISMDEQKLKFPLKPLIRMANKKDREQYKKNLHDAERALKKCKDLVIKHKLNMKVMDAAYTFDRDQLLFHFLADNRVDFRALAKELASIYRTRIELRQVGVRDKAREIGGYGPCGKKLCCSQFLYEFDSVSMNMAKNQNISLNPSKINGVCGRLLCCLKYEDETYTEYKKTLPKVGKKVVTEQGEGTVTKVDILNQSYTVDIPSIGLIEVESKDGSN</sequence>
<dbReference type="NCBIfam" id="NF041131">
    <property type="entry name" value="RicT_YaaT_fam"/>
    <property type="match status" value="1"/>
</dbReference>
<dbReference type="AlphaFoldDB" id="A0A9D1HWX5"/>
<reference evidence="3" key="1">
    <citation type="submission" date="2020-10" db="EMBL/GenBank/DDBJ databases">
        <authorList>
            <person name="Gilroy R."/>
        </authorList>
    </citation>
    <scope>NUCLEOTIDE SEQUENCE</scope>
    <source>
        <strain evidence="3">CHK197-8231</strain>
    </source>
</reference>
<evidence type="ECO:0000259" key="2">
    <source>
        <dbReference type="PROSITE" id="PS51411"/>
    </source>
</evidence>
<dbReference type="PANTHER" id="PTHR43830:SF3">
    <property type="entry name" value="PROTEIN PSP1"/>
    <property type="match status" value="1"/>
</dbReference>